<feature type="transmembrane region" description="Helical" evidence="2">
    <location>
        <begin position="109"/>
        <end position="130"/>
    </location>
</feature>
<evidence type="ECO:0000256" key="2">
    <source>
        <dbReference type="SAM" id="Phobius"/>
    </source>
</evidence>
<dbReference type="RefSeq" id="WP_248652482.1">
    <property type="nucleotide sequence ID" value="NZ_CP096660.1"/>
</dbReference>
<evidence type="ECO:0000313" key="5">
    <source>
        <dbReference type="Proteomes" id="UP000830729"/>
    </source>
</evidence>
<accession>A0A8U0HZX7</accession>
<feature type="region of interest" description="Disordered" evidence="1">
    <location>
        <begin position="248"/>
        <end position="278"/>
    </location>
</feature>
<keyword evidence="2" id="KW-0812">Transmembrane</keyword>
<dbReference type="InterPro" id="IPR025403">
    <property type="entry name" value="TgpA-like_C"/>
</dbReference>
<feature type="compositionally biased region" description="Gly residues" evidence="1">
    <location>
        <begin position="39"/>
        <end position="54"/>
    </location>
</feature>
<name>A0A8U0HZX7_9EURY</name>
<sequence>MSRERRRAALAALCVLAVALAATLLPASGFGTQPAGVGVGGGGGPDAPAGGGGTDPARQTAEPTAPTVTTTQNSDTTTTDDGTETTPTTTTTSTTTAPADYDSGGGSDLLAAIATGAMGLVGVLAIIGFWSGALAVSGRAAGLVPLTLTVGGTPLGELVGSVPARTMATVVALSSSVPRLLDDAATLTGEVGRSLGSVLGAAGRGGVQALRIGANGLALTVTAIPRALAGLAGGAGIFSSLGSVSVPSIGRGGSDDSDDRRNRSAAPEEQADPAPPTVEEAWEAMRDRVPVRNRRARTPGEVARAAARRGFPDDAVRRLTDAFREVRYGDLPRDDRTDSARSALDRLRDHWRGDGE</sequence>
<keyword evidence="4" id="KW-0614">Plasmid</keyword>
<proteinExistence type="predicted"/>
<dbReference type="AlphaFoldDB" id="A0A8U0HZX7"/>
<keyword evidence="2" id="KW-1133">Transmembrane helix</keyword>
<feature type="region of interest" description="Disordered" evidence="1">
    <location>
        <begin position="330"/>
        <end position="356"/>
    </location>
</feature>
<evidence type="ECO:0000313" key="4">
    <source>
        <dbReference type="EMBL" id="UPV76449.1"/>
    </source>
</evidence>
<evidence type="ECO:0000259" key="3">
    <source>
        <dbReference type="Pfam" id="PF13559"/>
    </source>
</evidence>
<evidence type="ECO:0000256" key="1">
    <source>
        <dbReference type="SAM" id="MobiDB-lite"/>
    </source>
</evidence>
<dbReference type="KEGG" id="halx:M0R89_20010"/>
<dbReference type="Pfam" id="PF13559">
    <property type="entry name" value="DUF4129"/>
    <property type="match status" value="1"/>
</dbReference>
<protein>
    <submittedName>
        <fullName evidence="4">DUF4129 domain-containing protein</fullName>
    </submittedName>
</protein>
<gene>
    <name evidence="4" type="ORF">M0R89_20010</name>
</gene>
<dbReference type="EMBL" id="CP096660">
    <property type="protein sequence ID" value="UPV76449.1"/>
    <property type="molecule type" value="Genomic_DNA"/>
</dbReference>
<dbReference type="Proteomes" id="UP000830729">
    <property type="component" value="Plasmid unnamed1"/>
</dbReference>
<organism evidence="4 5">
    <name type="scientific">Halorussus limi</name>
    <dbReference type="NCBI Taxonomy" id="2938695"/>
    <lineage>
        <taxon>Archaea</taxon>
        <taxon>Methanobacteriati</taxon>
        <taxon>Methanobacteriota</taxon>
        <taxon>Stenosarchaea group</taxon>
        <taxon>Halobacteria</taxon>
        <taxon>Halobacteriales</taxon>
        <taxon>Haladaptataceae</taxon>
        <taxon>Halorussus</taxon>
    </lineage>
</organism>
<dbReference type="GeneID" id="72187535"/>
<keyword evidence="2" id="KW-0472">Membrane</keyword>
<geneLocation type="plasmid" evidence="4 5">
    <name>unnamed1</name>
</geneLocation>
<feature type="domain" description="Protein-glutamine gamma-glutamyltransferase-like C-terminal" evidence="3">
    <location>
        <begin position="280"/>
        <end position="344"/>
    </location>
</feature>
<feature type="region of interest" description="Disordered" evidence="1">
    <location>
        <begin position="39"/>
        <end position="101"/>
    </location>
</feature>
<feature type="compositionally biased region" description="Low complexity" evidence="1">
    <location>
        <begin position="55"/>
        <end position="96"/>
    </location>
</feature>
<keyword evidence="5" id="KW-1185">Reference proteome</keyword>
<reference evidence="4 5" key="1">
    <citation type="submission" date="2022-04" db="EMBL/GenBank/DDBJ databases">
        <title>Diverse halophilic archaea isolated from saline environments.</title>
        <authorList>
            <person name="Cui H.-L."/>
        </authorList>
    </citation>
    <scope>NUCLEOTIDE SEQUENCE [LARGE SCALE GENOMIC DNA]</scope>
    <source>
        <strain evidence="4 5">XZYJT49</strain>
        <plasmid evidence="4 5">unnamed1</plasmid>
    </source>
</reference>